<keyword evidence="10 17" id="KW-0675">Receptor</keyword>
<accession>A0A923KT62</accession>
<dbReference type="Pfam" id="PF07715">
    <property type="entry name" value="Plug"/>
    <property type="match status" value="1"/>
</dbReference>
<dbReference type="InterPro" id="IPR012910">
    <property type="entry name" value="Plug_dom"/>
</dbReference>
<dbReference type="Gene3D" id="2.170.130.10">
    <property type="entry name" value="TonB-dependent receptor, plug domain"/>
    <property type="match status" value="1"/>
</dbReference>
<keyword evidence="4 12" id="KW-1134">Transmembrane beta strand</keyword>
<comment type="subcellular location">
    <subcellularLocation>
        <location evidence="1 12">Cell outer membrane</location>
        <topology evidence="1 12">Multi-pass membrane protein</topology>
    </subcellularLocation>
</comment>
<evidence type="ECO:0000313" key="18">
    <source>
        <dbReference type="Proteomes" id="UP000612361"/>
    </source>
</evidence>
<organism evidence="17 18">
    <name type="scientific">Undibacterium rugosum</name>
    <dbReference type="NCBI Taxonomy" id="2762291"/>
    <lineage>
        <taxon>Bacteria</taxon>
        <taxon>Pseudomonadati</taxon>
        <taxon>Pseudomonadota</taxon>
        <taxon>Betaproteobacteria</taxon>
        <taxon>Burkholderiales</taxon>
        <taxon>Oxalobacteraceae</taxon>
        <taxon>Undibacterium</taxon>
    </lineage>
</organism>
<keyword evidence="5 12" id="KW-0812">Transmembrane</keyword>
<evidence type="ECO:0000256" key="3">
    <source>
        <dbReference type="ARBA" id="ARBA00022448"/>
    </source>
</evidence>
<dbReference type="InterPro" id="IPR036942">
    <property type="entry name" value="Beta-barrel_TonB_sf"/>
</dbReference>
<protein>
    <submittedName>
        <fullName evidence="17">TonB-dependent receptor</fullName>
    </submittedName>
</protein>
<dbReference type="PANTHER" id="PTHR30069:SF53">
    <property type="entry name" value="COLICIN I RECEPTOR-RELATED"/>
    <property type="match status" value="1"/>
</dbReference>
<feature type="chain" id="PRO_5036834719" evidence="14">
    <location>
        <begin position="30"/>
        <end position="773"/>
    </location>
</feature>
<keyword evidence="11 12" id="KW-0998">Cell outer membrane</keyword>
<dbReference type="InterPro" id="IPR000531">
    <property type="entry name" value="Beta-barrel_TonB"/>
</dbReference>
<evidence type="ECO:0000259" key="16">
    <source>
        <dbReference type="Pfam" id="PF07715"/>
    </source>
</evidence>
<evidence type="ECO:0000256" key="4">
    <source>
        <dbReference type="ARBA" id="ARBA00022452"/>
    </source>
</evidence>
<dbReference type="Pfam" id="PF00593">
    <property type="entry name" value="TonB_dep_Rec_b-barrel"/>
    <property type="match status" value="1"/>
</dbReference>
<keyword evidence="3 12" id="KW-0813">Transport</keyword>
<evidence type="ECO:0000256" key="7">
    <source>
        <dbReference type="ARBA" id="ARBA00023065"/>
    </source>
</evidence>
<dbReference type="EMBL" id="JACOGG010000009">
    <property type="protein sequence ID" value="MBC3935689.1"/>
    <property type="molecule type" value="Genomic_DNA"/>
</dbReference>
<dbReference type="GO" id="GO:0009279">
    <property type="term" value="C:cell outer membrane"/>
    <property type="evidence" value="ECO:0007669"/>
    <property type="project" value="UniProtKB-SubCell"/>
</dbReference>
<dbReference type="InterPro" id="IPR039426">
    <property type="entry name" value="TonB-dep_rcpt-like"/>
</dbReference>
<evidence type="ECO:0000256" key="10">
    <source>
        <dbReference type="ARBA" id="ARBA00023170"/>
    </source>
</evidence>
<feature type="domain" description="TonB-dependent receptor-like beta-barrel" evidence="15">
    <location>
        <begin position="317"/>
        <end position="749"/>
    </location>
</feature>
<dbReference type="Proteomes" id="UP000612361">
    <property type="component" value="Unassembled WGS sequence"/>
</dbReference>
<keyword evidence="9 12" id="KW-0472">Membrane</keyword>
<evidence type="ECO:0000256" key="9">
    <source>
        <dbReference type="ARBA" id="ARBA00023136"/>
    </source>
</evidence>
<feature type="signal peptide" evidence="14">
    <location>
        <begin position="1"/>
        <end position="29"/>
    </location>
</feature>
<reference evidence="17" key="1">
    <citation type="submission" date="2020-08" db="EMBL/GenBank/DDBJ databases">
        <title>Novel species isolated from subtropical streams in China.</title>
        <authorList>
            <person name="Lu H."/>
        </authorList>
    </citation>
    <scope>NUCLEOTIDE SEQUENCE</scope>
    <source>
        <strain evidence="17">CY7W</strain>
    </source>
</reference>
<evidence type="ECO:0000256" key="14">
    <source>
        <dbReference type="SAM" id="SignalP"/>
    </source>
</evidence>
<dbReference type="SUPFAM" id="SSF56935">
    <property type="entry name" value="Porins"/>
    <property type="match status" value="1"/>
</dbReference>
<evidence type="ECO:0000256" key="1">
    <source>
        <dbReference type="ARBA" id="ARBA00004571"/>
    </source>
</evidence>
<evidence type="ECO:0000259" key="15">
    <source>
        <dbReference type="Pfam" id="PF00593"/>
    </source>
</evidence>
<evidence type="ECO:0000256" key="12">
    <source>
        <dbReference type="PROSITE-ProRule" id="PRU01360"/>
    </source>
</evidence>
<evidence type="ECO:0000256" key="8">
    <source>
        <dbReference type="ARBA" id="ARBA00023077"/>
    </source>
</evidence>
<keyword evidence="6 14" id="KW-0732">Signal</keyword>
<name>A0A923KT62_9BURK</name>
<comment type="similarity">
    <text evidence="2 12 13">Belongs to the TonB-dependent receptor family.</text>
</comment>
<comment type="caution">
    <text evidence="17">The sequence shown here is derived from an EMBL/GenBank/DDBJ whole genome shotgun (WGS) entry which is preliminary data.</text>
</comment>
<dbReference type="PROSITE" id="PS52016">
    <property type="entry name" value="TONB_DEPENDENT_REC_3"/>
    <property type="match status" value="1"/>
</dbReference>
<dbReference type="Gene3D" id="2.40.170.20">
    <property type="entry name" value="TonB-dependent receptor, beta-barrel domain"/>
    <property type="match status" value="1"/>
</dbReference>
<evidence type="ECO:0000256" key="2">
    <source>
        <dbReference type="ARBA" id="ARBA00009810"/>
    </source>
</evidence>
<dbReference type="AlphaFoldDB" id="A0A923KT62"/>
<evidence type="ECO:0000256" key="5">
    <source>
        <dbReference type="ARBA" id="ARBA00022692"/>
    </source>
</evidence>
<evidence type="ECO:0000256" key="11">
    <source>
        <dbReference type="ARBA" id="ARBA00023237"/>
    </source>
</evidence>
<sequence>MKQHTFNTSPMLYALCGVSGLIFSGSALAQGVATEQMQSVTIGAVRAPLAAHLPNTLATLSDEELRAQQNIFNPEDALRTMPNTGIRKRYSGDRNALISGRSFGSTQAARALVLMDGYLLSNFLGRFDAPRWNMLAPEDLERVDMLYGPYSAIFPGNAIGSTVIMTTRKPSKLEASARIAVQSEDYRDYGHSETFTNTQTTFRLGDKLASGLWYRLLVNHQDSTGHPMQYYALNAAADGSFSKPAGVKPVTAVNGIQYDLAPTGQRRAVFGANSGAIDHTVQTTAKLSWGADLSPVLTLDGMLAWWYNDSASRNRSFLKDAQGNSIWSGRVSQDGNVFDVPANAFAPSNRQENNLQAGLTLKTRYREGWNQSLVASQYQLLKDVQRTAAQADPLAVNGGSGTATVRDGTRFRTMEYQATYTPVANDWGRGQHALSLGLHANDYHLQQNTQNLSDWRIGQSQPAQSVGGDTRLLALYLQDAWRFAPDWKATAGLRYEDWQASHGNQEIKPLPAVSYADRHLQAWSPKFSLSWEATDDLSLRASLGRGTRFATVAELFQGSQSGNTLVVNDPYLRPERSDAAELVLEKRLHQANLRLSLYQDKVRDSIWSQTNVLVFPNITNVQNVGLVRTRGIELAGDVHDWLIPHLDLNANLAWNQSRILENERFPASVGKNWVRIPDWRANITLAYQWNAQWNMAGSYRYSGRQYNELTNSDIIPDTYGGSSRIRQLDLRLRFRPAKAVELAAGIDNVGNQLAYQYHPLPGRSLFAEIRYSY</sequence>
<dbReference type="InterPro" id="IPR037066">
    <property type="entry name" value="Plug_dom_sf"/>
</dbReference>
<dbReference type="PANTHER" id="PTHR30069">
    <property type="entry name" value="TONB-DEPENDENT OUTER MEMBRANE RECEPTOR"/>
    <property type="match status" value="1"/>
</dbReference>
<keyword evidence="18" id="KW-1185">Reference proteome</keyword>
<dbReference type="CDD" id="cd01347">
    <property type="entry name" value="ligand_gated_channel"/>
    <property type="match status" value="1"/>
</dbReference>
<keyword evidence="8 13" id="KW-0798">TonB box</keyword>
<evidence type="ECO:0000256" key="6">
    <source>
        <dbReference type="ARBA" id="ARBA00022729"/>
    </source>
</evidence>
<dbReference type="GO" id="GO:0044718">
    <property type="term" value="P:siderophore transmembrane transport"/>
    <property type="evidence" value="ECO:0007669"/>
    <property type="project" value="TreeGrafter"/>
</dbReference>
<gene>
    <name evidence="17" type="ORF">H8K47_09990</name>
</gene>
<evidence type="ECO:0000313" key="17">
    <source>
        <dbReference type="EMBL" id="MBC3935689.1"/>
    </source>
</evidence>
<proteinExistence type="inferred from homology"/>
<evidence type="ECO:0000256" key="13">
    <source>
        <dbReference type="RuleBase" id="RU003357"/>
    </source>
</evidence>
<dbReference type="GO" id="GO:0015344">
    <property type="term" value="F:siderophore uptake transmembrane transporter activity"/>
    <property type="evidence" value="ECO:0007669"/>
    <property type="project" value="TreeGrafter"/>
</dbReference>
<keyword evidence="7" id="KW-0406">Ion transport</keyword>
<dbReference type="RefSeq" id="WP_186881263.1">
    <property type="nucleotide sequence ID" value="NZ_JACOGG010000009.1"/>
</dbReference>
<feature type="domain" description="TonB-dependent receptor plug" evidence="16">
    <location>
        <begin position="53"/>
        <end position="161"/>
    </location>
</feature>